<dbReference type="Proteomes" id="UP000027601">
    <property type="component" value="Unassembled WGS sequence"/>
</dbReference>
<evidence type="ECO:0000313" key="2">
    <source>
        <dbReference type="EMBL" id="GAK38235.1"/>
    </source>
</evidence>
<feature type="chain" id="PRO_5001662448" evidence="1">
    <location>
        <begin position="21"/>
        <end position="227"/>
    </location>
</feature>
<protein>
    <submittedName>
        <fullName evidence="2">Uncharacterized protein</fullName>
    </submittedName>
</protein>
<dbReference type="EMBL" id="BAJS01000047">
    <property type="protein sequence ID" value="GAK38235.1"/>
    <property type="molecule type" value="Genomic_DNA"/>
</dbReference>
<reference evidence="2 3" key="1">
    <citation type="journal article" date="2015" name="Microbes Environ.">
        <title>Distribution and evolution of nitrogen fixation genes in the phylum bacteroidetes.</title>
        <authorList>
            <person name="Inoue J."/>
            <person name="Oshima K."/>
            <person name="Suda W."/>
            <person name="Sakamoto M."/>
            <person name="Iino T."/>
            <person name="Noda S."/>
            <person name="Hongoh Y."/>
            <person name="Hattori M."/>
            <person name="Ohkuma M."/>
        </authorList>
    </citation>
    <scope>NUCLEOTIDE SEQUENCE [LARGE SCALE GENOMIC DNA]</scope>
    <source>
        <strain evidence="2 3">JCM 15093</strain>
    </source>
</reference>
<evidence type="ECO:0000313" key="3">
    <source>
        <dbReference type="Proteomes" id="UP000027601"/>
    </source>
</evidence>
<evidence type="ECO:0000256" key="1">
    <source>
        <dbReference type="SAM" id="SignalP"/>
    </source>
</evidence>
<dbReference type="OrthoDB" id="1068712at2"/>
<dbReference type="AlphaFoldDB" id="A0A069D7A0"/>
<sequence>MKRQCFLLVFFISSIFISFAQNELSGYYYSKSGTYIEIKDNMFKLIMPNNAINGWYSNVMAEGIIKWVSTSFIELNTDKDFMIEAIKNIEISQLIDSVVADSIKVRFLIPYQRSKLKISISTNNFRTFELDYSDNNKELNIPSDVKSISFYISPDYIQAHTSDGLFYGTVGFDSMIEYQVENYANVLEIQIPSLNDSFFETYCIKGDYAQIVNDCIIWKGEVYKKSK</sequence>
<keyword evidence="3" id="KW-1185">Reference proteome</keyword>
<comment type="caution">
    <text evidence="2">The sequence shown here is derived from an EMBL/GenBank/DDBJ whole genome shotgun (WGS) entry which is preliminary data.</text>
</comment>
<dbReference type="eggNOG" id="ENOG5033QPW">
    <property type="taxonomic scope" value="Bacteria"/>
</dbReference>
<proteinExistence type="predicted"/>
<name>A0A069D7A0_9BACE</name>
<accession>A0A069D7A0</accession>
<dbReference type="RefSeq" id="WP_024997736.1">
    <property type="nucleotide sequence ID" value="NZ_BAJS01000047.1"/>
</dbReference>
<gene>
    <name evidence="2" type="ORF">JCM15093_3559</name>
</gene>
<feature type="signal peptide" evidence="1">
    <location>
        <begin position="1"/>
        <end position="20"/>
    </location>
</feature>
<organism evidence="2 3">
    <name type="scientific">Bacteroides graminisolvens DSM 19988 = JCM 15093</name>
    <dbReference type="NCBI Taxonomy" id="1121097"/>
    <lineage>
        <taxon>Bacteria</taxon>
        <taxon>Pseudomonadati</taxon>
        <taxon>Bacteroidota</taxon>
        <taxon>Bacteroidia</taxon>
        <taxon>Bacteroidales</taxon>
        <taxon>Bacteroidaceae</taxon>
        <taxon>Bacteroides</taxon>
    </lineage>
</organism>
<keyword evidence="1" id="KW-0732">Signal</keyword>